<dbReference type="Proteomes" id="UP000053477">
    <property type="component" value="Unassembled WGS sequence"/>
</dbReference>
<organism evidence="2 3">
    <name type="scientific">Schizopora paradoxa</name>
    <dbReference type="NCBI Taxonomy" id="27342"/>
    <lineage>
        <taxon>Eukaryota</taxon>
        <taxon>Fungi</taxon>
        <taxon>Dikarya</taxon>
        <taxon>Basidiomycota</taxon>
        <taxon>Agaricomycotina</taxon>
        <taxon>Agaricomycetes</taxon>
        <taxon>Hymenochaetales</taxon>
        <taxon>Schizoporaceae</taxon>
        <taxon>Schizopora</taxon>
    </lineage>
</organism>
<proteinExistence type="predicted"/>
<feature type="region of interest" description="Disordered" evidence="1">
    <location>
        <begin position="135"/>
        <end position="170"/>
    </location>
</feature>
<protein>
    <submittedName>
        <fullName evidence="2">Uncharacterized protein</fullName>
    </submittedName>
</protein>
<evidence type="ECO:0000313" key="2">
    <source>
        <dbReference type="EMBL" id="KLO15736.1"/>
    </source>
</evidence>
<evidence type="ECO:0000313" key="3">
    <source>
        <dbReference type="Proteomes" id="UP000053477"/>
    </source>
</evidence>
<feature type="region of interest" description="Disordered" evidence="1">
    <location>
        <begin position="26"/>
        <end position="45"/>
    </location>
</feature>
<feature type="region of interest" description="Disordered" evidence="1">
    <location>
        <begin position="89"/>
        <end position="115"/>
    </location>
</feature>
<feature type="compositionally biased region" description="Low complexity" evidence="1">
    <location>
        <begin position="99"/>
        <end position="110"/>
    </location>
</feature>
<accession>A0A0H2SF72</accession>
<feature type="region of interest" description="Disordered" evidence="1">
    <location>
        <begin position="182"/>
        <end position="224"/>
    </location>
</feature>
<dbReference type="InParanoid" id="A0A0H2SF72"/>
<evidence type="ECO:0000256" key="1">
    <source>
        <dbReference type="SAM" id="MobiDB-lite"/>
    </source>
</evidence>
<dbReference type="OrthoDB" id="2964597at2759"/>
<dbReference type="AlphaFoldDB" id="A0A0H2SF72"/>
<dbReference type="EMBL" id="KQ085925">
    <property type="protein sequence ID" value="KLO15736.1"/>
    <property type="molecule type" value="Genomic_DNA"/>
</dbReference>
<gene>
    <name evidence="2" type="ORF">SCHPADRAFT_938441</name>
</gene>
<feature type="region of interest" description="Disordered" evidence="1">
    <location>
        <begin position="261"/>
        <end position="282"/>
    </location>
</feature>
<reference evidence="2 3" key="1">
    <citation type="submission" date="2015-04" db="EMBL/GenBank/DDBJ databases">
        <title>Complete genome sequence of Schizopora paradoxa KUC8140, a cosmopolitan wood degrader in East Asia.</title>
        <authorList>
            <consortium name="DOE Joint Genome Institute"/>
            <person name="Min B."/>
            <person name="Park H."/>
            <person name="Jang Y."/>
            <person name="Kim J.-J."/>
            <person name="Kim K.H."/>
            <person name="Pangilinan J."/>
            <person name="Lipzen A."/>
            <person name="Riley R."/>
            <person name="Grigoriev I.V."/>
            <person name="Spatafora J.W."/>
            <person name="Choi I.-G."/>
        </authorList>
    </citation>
    <scope>NUCLEOTIDE SEQUENCE [LARGE SCALE GENOMIC DNA]</scope>
    <source>
        <strain evidence="2 3">KUC8140</strain>
    </source>
</reference>
<sequence>MKWPSQRDISCDEPNSDSYFSLLSTQEEDGGEQLTPLCHPRTRDVRTSLGSSIAANSYSEARNQNDIDSSLLKTFTEYDQDFAEGRRIEDDAVSDLEMPPTTISPSPTTSRPRRLSAIKDFFSSPIRYVSRSRSSTCSSDYSSICSSPRQMTSQSSSLQASPSLSEDSSTQMFQQYVDDTYTPSLLDESPPVTPDDFNTLDSPESGSDSFDRNKGKNKAQVRKPFEEVLDDEPEIPMSSIISGAENEEWWGIEIALQASRNERRGSVASTESAGEHSKVESRESWAAINKGRGGRGLDEAKFEEWRKWHQQLEKIDDERKAKRRRTIDFMQESDRLARLFVDELLSESLSDEEVYDALLWTEYISEKYPDPFIPAEKHGLAWTLKRHRSISCLHDLKLVS</sequence>
<keyword evidence="3" id="KW-1185">Reference proteome</keyword>
<feature type="compositionally biased region" description="Basic and acidic residues" evidence="1">
    <location>
        <begin position="273"/>
        <end position="282"/>
    </location>
</feature>
<feature type="compositionally biased region" description="Polar residues" evidence="1">
    <location>
        <begin position="199"/>
        <end position="208"/>
    </location>
</feature>
<feature type="compositionally biased region" description="Low complexity" evidence="1">
    <location>
        <begin position="135"/>
        <end position="169"/>
    </location>
</feature>
<name>A0A0H2SF72_9AGAM</name>